<evidence type="ECO:0000256" key="8">
    <source>
        <dbReference type="ARBA" id="ARBA00023316"/>
    </source>
</evidence>
<accession>A0ABW0TYP9</accession>
<feature type="topological domain" description="Extracellular" evidence="9">
    <location>
        <begin position="33"/>
        <end position="310"/>
    </location>
</feature>
<organism evidence="12 13">
    <name type="scientific">Sporosarcina koreensis</name>
    <dbReference type="NCBI Taxonomy" id="334735"/>
    <lineage>
        <taxon>Bacteria</taxon>
        <taxon>Bacillati</taxon>
        <taxon>Bacillota</taxon>
        <taxon>Bacilli</taxon>
        <taxon>Bacillales</taxon>
        <taxon>Caryophanaceae</taxon>
        <taxon>Sporosarcina</taxon>
    </lineage>
</organism>
<evidence type="ECO:0000256" key="7">
    <source>
        <dbReference type="ARBA" id="ARBA00023136"/>
    </source>
</evidence>
<dbReference type="EMBL" id="JBHSNP010000027">
    <property type="protein sequence ID" value="MFC5604184.1"/>
    <property type="molecule type" value="Genomic_DNA"/>
</dbReference>
<evidence type="ECO:0000259" key="11">
    <source>
        <dbReference type="Pfam" id="PF03816"/>
    </source>
</evidence>
<keyword evidence="4 9" id="KW-0812">Transmembrane</keyword>
<dbReference type="PANTHER" id="PTHR33392">
    <property type="entry name" value="POLYISOPRENYL-TEICHOIC ACID--PEPTIDOGLYCAN TEICHOIC ACID TRANSFERASE TAGU"/>
    <property type="match status" value="1"/>
</dbReference>
<dbReference type="InterPro" id="IPR050922">
    <property type="entry name" value="LytR/CpsA/Psr_CW_biosynth"/>
</dbReference>
<proteinExistence type="inferred from homology"/>
<evidence type="ECO:0000256" key="6">
    <source>
        <dbReference type="ARBA" id="ARBA00022989"/>
    </source>
</evidence>
<evidence type="ECO:0000256" key="9">
    <source>
        <dbReference type="HAMAP-Rule" id="MF_01140"/>
    </source>
</evidence>
<evidence type="ECO:0000256" key="10">
    <source>
        <dbReference type="SAM" id="Phobius"/>
    </source>
</evidence>
<comment type="function">
    <text evidence="9">May catalyze the final step in cell wall teichoic acid biosynthesis, the transfer of the anionic cell wall polymers (APs) from their lipid-linked precursor to the cell wall peptidoglycan (PG).</text>
</comment>
<dbReference type="InterPro" id="IPR004474">
    <property type="entry name" value="LytR_CpsA_psr"/>
</dbReference>
<dbReference type="Proteomes" id="UP001596071">
    <property type="component" value="Unassembled WGS sequence"/>
</dbReference>
<dbReference type="HAMAP" id="MF_01140">
    <property type="entry name" value="TagU_transferase"/>
    <property type="match status" value="1"/>
</dbReference>
<evidence type="ECO:0000256" key="4">
    <source>
        <dbReference type="ARBA" id="ARBA00022692"/>
    </source>
</evidence>
<dbReference type="PANTHER" id="PTHR33392:SF6">
    <property type="entry name" value="POLYISOPRENYL-TEICHOIC ACID--PEPTIDOGLYCAN TEICHOIC ACID TRANSFERASE TAGU"/>
    <property type="match status" value="1"/>
</dbReference>
<keyword evidence="5 9" id="KW-0735">Signal-anchor</keyword>
<sequence>MAEVRKKSYRKLLFWAGGFVLLLLVSIVCYALFFVNELTETAKEIHEPMVRVFSEKREDPITFKDKDPFSVLILGVDERDGDKGRSDTMIVLTVNPTLQSTKMLSIPRDTYSEIVGMGFEDKMNHAYAFGGIEMSLVTVEHFLDIPIDYVVQVNMESFKDIIDAIGGVSVTNTLNFSVDDHSFPEGELTLDGEEALAFVRMRMDDPRGDFGRQDRQKQVIQGVLQKGSKLSSLLKFKSIFETIGNNVRTNMTFDEMVEVQKNYRDAAKSVEQIRFEKGEGKRMDGIWYYMMDSEELEDVKAELKEHLGME</sequence>
<protein>
    <recommendedName>
        <fullName evidence="9">Polyisoprenyl-teichoic acid--peptidoglycan teichoic acid transferase TagU</fullName>
        <ecNumber evidence="9">2.7.8.-</ecNumber>
    </recommendedName>
</protein>
<gene>
    <name evidence="9" type="primary">tagU</name>
    <name evidence="12" type="ORF">ACFPTP_13225</name>
</gene>
<feature type="transmembrane region" description="Helical" evidence="10">
    <location>
        <begin position="12"/>
        <end position="35"/>
    </location>
</feature>
<keyword evidence="2 9" id="KW-1003">Cell membrane</keyword>
<comment type="caution">
    <text evidence="12">The sequence shown here is derived from an EMBL/GenBank/DDBJ whole genome shotgun (WGS) entry which is preliminary data.</text>
</comment>
<evidence type="ECO:0000256" key="1">
    <source>
        <dbReference type="ARBA" id="ARBA00006068"/>
    </source>
</evidence>
<evidence type="ECO:0000313" key="13">
    <source>
        <dbReference type="Proteomes" id="UP001596071"/>
    </source>
</evidence>
<comment type="pathway">
    <text evidence="9">Cell wall biogenesis.</text>
</comment>
<feature type="domain" description="Cell envelope-related transcriptional attenuator" evidence="11">
    <location>
        <begin position="85"/>
        <end position="226"/>
    </location>
</feature>
<keyword evidence="13" id="KW-1185">Reference proteome</keyword>
<dbReference type="Pfam" id="PF03816">
    <property type="entry name" value="LytR_cpsA_psr"/>
    <property type="match status" value="1"/>
</dbReference>
<reference evidence="13" key="1">
    <citation type="journal article" date="2019" name="Int. J. Syst. Evol. Microbiol.">
        <title>The Global Catalogue of Microorganisms (GCM) 10K type strain sequencing project: providing services to taxonomists for standard genome sequencing and annotation.</title>
        <authorList>
            <consortium name="The Broad Institute Genomics Platform"/>
            <consortium name="The Broad Institute Genome Sequencing Center for Infectious Disease"/>
            <person name="Wu L."/>
            <person name="Ma J."/>
        </authorList>
    </citation>
    <scope>NUCLEOTIDE SEQUENCE [LARGE SCALE GENOMIC DNA]</scope>
    <source>
        <strain evidence="13">KACC 11299</strain>
    </source>
</reference>
<evidence type="ECO:0000313" key="12">
    <source>
        <dbReference type="EMBL" id="MFC5604184.1"/>
    </source>
</evidence>
<dbReference type="RefSeq" id="WP_381445680.1">
    <property type="nucleotide sequence ID" value="NZ_JBHSNP010000027.1"/>
</dbReference>
<dbReference type="EC" id="2.7.8.-" evidence="9"/>
<dbReference type="InterPro" id="IPR023734">
    <property type="entry name" value="TagU"/>
</dbReference>
<feature type="topological domain" description="Cytoplasmic" evidence="9">
    <location>
        <begin position="1"/>
        <end position="11"/>
    </location>
</feature>
<keyword evidence="6 9" id="KW-1133">Transmembrane helix</keyword>
<comment type="similarity">
    <text evidence="1 9">Belongs to the LytR/CpsA/Psr (LCP) family.</text>
</comment>
<dbReference type="Gene3D" id="3.40.630.190">
    <property type="entry name" value="LCP protein"/>
    <property type="match status" value="1"/>
</dbReference>
<keyword evidence="3 9" id="KW-0808">Transferase</keyword>
<evidence type="ECO:0000256" key="2">
    <source>
        <dbReference type="ARBA" id="ARBA00022475"/>
    </source>
</evidence>
<dbReference type="NCBIfam" id="TIGR00350">
    <property type="entry name" value="lytR_cpsA_psr"/>
    <property type="match status" value="1"/>
</dbReference>
<evidence type="ECO:0000256" key="5">
    <source>
        <dbReference type="ARBA" id="ARBA00022968"/>
    </source>
</evidence>
<name>A0ABW0TYP9_9BACL</name>
<keyword evidence="8 9" id="KW-0961">Cell wall biogenesis/degradation</keyword>
<keyword evidence="7 9" id="KW-0472">Membrane</keyword>
<comment type="subcellular location">
    <subcellularLocation>
        <location evidence="9">Cell membrane</location>
        <topology evidence="9">Single-pass type II membrane protein</topology>
    </subcellularLocation>
</comment>
<evidence type="ECO:0000256" key="3">
    <source>
        <dbReference type="ARBA" id="ARBA00022679"/>
    </source>
</evidence>